<evidence type="ECO:0000256" key="2">
    <source>
        <dbReference type="ARBA" id="ARBA00022692"/>
    </source>
</evidence>
<dbReference type="Ensembl" id="ENSCCRT00020012806.1">
    <property type="protein sequence ID" value="ENSCCRP00020011564.1"/>
    <property type="gene ID" value="ENSCCRG00020005832.1"/>
</dbReference>
<accession>A0A8C2CHC4</accession>
<feature type="transmembrane region" description="Helical" evidence="8">
    <location>
        <begin position="235"/>
        <end position="251"/>
    </location>
</feature>
<evidence type="ECO:0000256" key="3">
    <source>
        <dbReference type="ARBA" id="ARBA00022989"/>
    </source>
</evidence>
<dbReference type="Pfam" id="PF00001">
    <property type="entry name" value="7tm_1"/>
    <property type="match status" value="1"/>
</dbReference>
<evidence type="ECO:0000313" key="11">
    <source>
        <dbReference type="Proteomes" id="UP000694701"/>
    </source>
</evidence>
<dbReference type="PROSITE" id="PS50262">
    <property type="entry name" value="G_PROTEIN_RECEP_F1_2"/>
    <property type="match status" value="1"/>
</dbReference>
<dbReference type="InterPro" id="IPR047160">
    <property type="entry name" value="GP183-like"/>
</dbReference>
<evidence type="ECO:0000259" key="9">
    <source>
        <dbReference type="PROSITE" id="PS50262"/>
    </source>
</evidence>
<keyword evidence="4" id="KW-0297">G-protein coupled receptor</keyword>
<dbReference type="GO" id="GO:0004930">
    <property type="term" value="F:G protein-coupled receptor activity"/>
    <property type="evidence" value="ECO:0007669"/>
    <property type="project" value="UniProtKB-KW"/>
</dbReference>
<keyword evidence="7" id="KW-0807">Transducer</keyword>
<dbReference type="AlphaFoldDB" id="A0A8C2CHC4"/>
<dbReference type="Gene3D" id="1.20.1070.10">
    <property type="entry name" value="Rhodopsin 7-helix transmembrane proteins"/>
    <property type="match status" value="1"/>
</dbReference>
<feature type="transmembrane region" description="Helical" evidence="8">
    <location>
        <begin position="90"/>
        <end position="118"/>
    </location>
</feature>
<evidence type="ECO:0000256" key="7">
    <source>
        <dbReference type="ARBA" id="ARBA00023224"/>
    </source>
</evidence>
<feature type="transmembrane region" description="Helical" evidence="8">
    <location>
        <begin position="187"/>
        <end position="214"/>
    </location>
</feature>
<dbReference type="PANTHER" id="PTHR24237">
    <property type="entry name" value="G-PROTEIN COUPLED RECEPTOR"/>
    <property type="match status" value="1"/>
</dbReference>
<feature type="transmembrane region" description="Helical" evidence="8">
    <location>
        <begin position="138"/>
        <end position="161"/>
    </location>
</feature>
<name>A0A8C2CHC4_CYPCA</name>
<feature type="transmembrane region" description="Helical" evidence="8">
    <location>
        <begin position="26"/>
        <end position="50"/>
    </location>
</feature>
<dbReference type="Proteomes" id="UP000694701">
    <property type="component" value="Unplaced"/>
</dbReference>
<dbReference type="InterPro" id="IPR017452">
    <property type="entry name" value="GPCR_Rhodpsn_7TM"/>
</dbReference>
<feature type="transmembrane region" description="Helical" evidence="8">
    <location>
        <begin position="62"/>
        <end position="84"/>
    </location>
</feature>
<keyword evidence="3 8" id="KW-1133">Transmembrane helix</keyword>
<evidence type="ECO:0000256" key="5">
    <source>
        <dbReference type="ARBA" id="ARBA00023136"/>
    </source>
</evidence>
<reference evidence="10" key="1">
    <citation type="submission" date="2025-08" db="UniProtKB">
        <authorList>
            <consortium name="Ensembl"/>
        </authorList>
    </citation>
    <scope>IDENTIFICATION</scope>
</reference>
<sequence>MFFSKVSGMSINNTANQTGLPDDFKIALLVLYIFIFLFGTLNVILMSCMLQSQRHLSFTKVSVINLIAVHSIFLLTLPFRIYYYASNKDWILGMYFCKIVSLMIHAHMYLAFIFYAFLLIVRYVEHSSQRHKLEFHRILHATVASATVWLIIFGSMFPVTIYYGKMQNDSTQCFHFGKALEQPSVKIFNYGTCTLVILVWSVLAFFQVYFLLYVSKTFGKATCQRQEFWAQLKNVVFLSVMFFCFVPYQGFRVYYVSEYGKTAEIHHINEVFLAVTAFSCFDMIVFAGRDVCKLINSRGWFNCL</sequence>
<dbReference type="PANTHER" id="PTHR24237:SF35">
    <property type="entry name" value="G-PROTEIN COUPLED RECEPTOR 141-RELATED"/>
    <property type="match status" value="1"/>
</dbReference>
<keyword evidence="6" id="KW-0675">Receptor</keyword>
<keyword evidence="2 8" id="KW-0812">Transmembrane</keyword>
<dbReference type="SUPFAM" id="SSF81321">
    <property type="entry name" value="Family A G protein-coupled receptor-like"/>
    <property type="match status" value="1"/>
</dbReference>
<proteinExistence type="predicted"/>
<protein>
    <submittedName>
        <fullName evidence="10">Si:dkey-94e7.1</fullName>
    </submittedName>
</protein>
<evidence type="ECO:0000256" key="8">
    <source>
        <dbReference type="SAM" id="Phobius"/>
    </source>
</evidence>
<evidence type="ECO:0000313" key="10">
    <source>
        <dbReference type="Ensembl" id="ENSCCRP00020011564.1"/>
    </source>
</evidence>
<keyword evidence="5 8" id="KW-0472">Membrane</keyword>
<dbReference type="GO" id="GO:0016020">
    <property type="term" value="C:membrane"/>
    <property type="evidence" value="ECO:0007669"/>
    <property type="project" value="UniProtKB-SubCell"/>
</dbReference>
<evidence type="ECO:0000256" key="4">
    <source>
        <dbReference type="ARBA" id="ARBA00023040"/>
    </source>
</evidence>
<comment type="subcellular location">
    <subcellularLocation>
        <location evidence="1">Membrane</location>
        <topology evidence="1">Multi-pass membrane protein</topology>
    </subcellularLocation>
</comment>
<feature type="domain" description="G-protein coupled receptors family 1 profile" evidence="9">
    <location>
        <begin position="41"/>
        <end position="286"/>
    </location>
</feature>
<evidence type="ECO:0000256" key="1">
    <source>
        <dbReference type="ARBA" id="ARBA00004141"/>
    </source>
</evidence>
<evidence type="ECO:0000256" key="6">
    <source>
        <dbReference type="ARBA" id="ARBA00023170"/>
    </source>
</evidence>
<dbReference type="GO" id="GO:0008142">
    <property type="term" value="F:oxysterol binding"/>
    <property type="evidence" value="ECO:0007669"/>
    <property type="project" value="InterPro"/>
</dbReference>
<dbReference type="InterPro" id="IPR000276">
    <property type="entry name" value="GPCR_Rhodpsn"/>
</dbReference>
<organism evidence="10 11">
    <name type="scientific">Cyprinus carpio</name>
    <name type="common">Common carp</name>
    <dbReference type="NCBI Taxonomy" id="7962"/>
    <lineage>
        <taxon>Eukaryota</taxon>
        <taxon>Metazoa</taxon>
        <taxon>Chordata</taxon>
        <taxon>Craniata</taxon>
        <taxon>Vertebrata</taxon>
        <taxon>Euteleostomi</taxon>
        <taxon>Actinopterygii</taxon>
        <taxon>Neopterygii</taxon>
        <taxon>Teleostei</taxon>
        <taxon>Ostariophysi</taxon>
        <taxon>Cypriniformes</taxon>
        <taxon>Cyprinidae</taxon>
        <taxon>Cyprininae</taxon>
        <taxon>Cyprinus</taxon>
    </lineage>
</organism>
<dbReference type="PRINTS" id="PR01157">
    <property type="entry name" value="P2YPURNOCPTR"/>
</dbReference>
<feature type="transmembrane region" description="Helical" evidence="8">
    <location>
        <begin position="271"/>
        <end position="288"/>
    </location>
</feature>